<dbReference type="Pfam" id="PF00480">
    <property type="entry name" value="ROK"/>
    <property type="match status" value="1"/>
</dbReference>
<keyword evidence="3" id="KW-1185">Reference proteome</keyword>
<reference evidence="3" key="1">
    <citation type="submission" date="2018-01" db="EMBL/GenBank/DDBJ databases">
        <authorList>
            <person name="Li J."/>
        </authorList>
    </citation>
    <scope>NUCLEOTIDE SEQUENCE [LARGE SCALE GENOMIC DNA]</scope>
    <source>
        <strain evidence="3">2184</strain>
    </source>
</reference>
<sequence length="326" mass="33848">MRNYAPSPSLRGTTMDTVQVGKGLPALAVDVGGTNIKAGFVHENGEIEKVVILPTPPGKNKAPGVIDTIVELSDNLAESGRSARVGSVLIPGVVNDRKGIGVHSENLGWDNVPFADILTERLGYPVSVTHDVRGSGIAEYQLGYAHRFDNVVVLTIGTGIAGAIFINRQLIDGDGFAGEIGHIPVFGSNGPLCVCGQAGCLETVASAAAVAREYQRLSGIKVMGGKEVIDLALSGDTLAARIWDRATLGLAKCISQLCSIIAPEAILFAGGFSGAGDTLLNPVSEKLDSILTFQRRPEIGCSKLGAKAGLVGAALQTRTLAERLGL</sequence>
<dbReference type="KEGG" id="clia:C3E79_01425"/>
<evidence type="ECO:0000313" key="3">
    <source>
        <dbReference type="Proteomes" id="UP000244754"/>
    </source>
</evidence>
<proteinExistence type="inferred from homology"/>
<dbReference type="InterPro" id="IPR000600">
    <property type="entry name" value="ROK"/>
</dbReference>
<protein>
    <submittedName>
        <fullName evidence="2">Sugar kinase</fullName>
    </submittedName>
</protein>
<dbReference type="SUPFAM" id="SSF53067">
    <property type="entry name" value="Actin-like ATPase domain"/>
    <property type="match status" value="1"/>
</dbReference>
<dbReference type="GO" id="GO:0016301">
    <property type="term" value="F:kinase activity"/>
    <property type="evidence" value="ECO:0007669"/>
    <property type="project" value="UniProtKB-KW"/>
</dbReference>
<accession>A0A2S0WC26</accession>
<dbReference type="PANTHER" id="PTHR18964">
    <property type="entry name" value="ROK (REPRESSOR, ORF, KINASE) FAMILY"/>
    <property type="match status" value="1"/>
</dbReference>
<dbReference type="InterPro" id="IPR043129">
    <property type="entry name" value="ATPase_NBD"/>
</dbReference>
<dbReference type="AlphaFoldDB" id="A0A2S0WC26"/>
<name>A0A2S0WC26_9CORY</name>
<evidence type="ECO:0000256" key="1">
    <source>
        <dbReference type="ARBA" id="ARBA00006479"/>
    </source>
</evidence>
<dbReference type="PANTHER" id="PTHR18964:SF149">
    <property type="entry name" value="BIFUNCTIONAL UDP-N-ACETYLGLUCOSAMINE 2-EPIMERASE_N-ACETYLMANNOSAMINE KINASE"/>
    <property type="match status" value="1"/>
</dbReference>
<organism evidence="2 3">
    <name type="scientific">Corynebacterium liangguodongii</name>
    <dbReference type="NCBI Taxonomy" id="2079535"/>
    <lineage>
        <taxon>Bacteria</taxon>
        <taxon>Bacillati</taxon>
        <taxon>Actinomycetota</taxon>
        <taxon>Actinomycetes</taxon>
        <taxon>Mycobacteriales</taxon>
        <taxon>Corynebacteriaceae</taxon>
        <taxon>Corynebacterium</taxon>
    </lineage>
</organism>
<keyword evidence="2" id="KW-0418">Kinase</keyword>
<gene>
    <name evidence="2" type="ORF">C3E79_01425</name>
</gene>
<dbReference type="Gene3D" id="3.30.420.40">
    <property type="match status" value="2"/>
</dbReference>
<dbReference type="Proteomes" id="UP000244754">
    <property type="component" value="Chromosome"/>
</dbReference>
<keyword evidence="2" id="KW-0808">Transferase</keyword>
<dbReference type="EMBL" id="CP026948">
    <property type="protein sequence ID" value="AWB83310.1"/>
    <property type="molecule type" value="Genomic_DNA"/>
</dbReference>
<evidence type="ECO:0000313" key="2">
    <source>
        <dbReference type="EMBL" id="AWB83310.1"/>
    </source>
</evidence>
<comment type="similarity">
    <text evidence="1">Belongs to the ROK (NagC/XylR) family.</text>
</comment>